<comment type="caution">
    <text evidence="2">The sequence shown here is derived from an EMBL/GenBank/DDBJ whole genome shotgun (WGS) entry which is preliminary data.</text>
</comment>
<evidence type="ECO:0000313" key="2">
    <source>
        <dbReference type="EMBL" id="RNA29203.1"/>
    </source>
</evidence>
<dbReference type="Proteomes" id="UP000276133">
    <property type="component" value="Unassembled WGS sequence"/>
</dbReference>
<gene>
    <name evidence="2" type="ORF">BpHYR1_044933</name>
</gene>
<dbReference type="AlphaFoldDB" id="A0A3M7S055"/>
<sequence length="151" mass="17030">MTDQKTFSTLAAQVQEEHSIKEPMSLSTYMRSYKNLFSNNPTDSIKPEVQPSKSKEEKPEGNDAVEPPLDCPCRLNKPVESVVKNEEKIEEFNFGNLNEFSFQTGFFGFPLNFGQNLNSYDFSSSSNSSFNAFPSFSLENQFGSSFGHGFF</sequence>
<accession>A0A3M7S055</accession>
<dbReference type="EMBL" id="REGN01002264">
    <property type="protein sequence ID" value="RNA29203.1"/>
    <property type="molecule type" value="Genomic_DNA"/>
</dbReference>
<keyword evidence="3" id="KW-1185">Reference proteome</keyword>
<proteinExistence type="predicted"/>
<protein>
    <submittedName>
        <fullName evidence="2">Uncharacterized protein</fullName>
    </submittedName>
</protein>
<evidence type="ECO:0000313" key="3">
    <source>
        <dbReference type="Proteomes" id="UP000276133"/>
    </source>
</evidence>
<dbReference type="OrthoDB" id="10206708at2759"/>
<feature type="region of interest" description="Disordered" evidence="1">
    <location>
        <begin position="37"/>
        <end position="71"/>
    </location>
</feature>
<evidence type="ECO:0000256" key="1">
    <source>
        <dbReference type="SAM" id="MobiDB-lite"/>
    </source>
</evidence>
<organism evidence="2 3">
    <name type="scientific">Brachionus plicatilis</name>
    <name type="common">Marine rotifer</name>
    <name type="synonym">Brachionus muelleri</name>
    <dbReference type="NCBI Taxonomy" id="10195"/>
    <lineage>
        <taxon>Eukaryota</taxon>
        <taxon>Metazoa</taxon>
        <taxon>Spiralia</taxon>
        <taxon>Gnathifera</taxon>
        <taxon>Rotifera</taxon>
        <taxon>Eurotatoria</taxon>
        <taxon>Monogononta</taxon>
        <taxon>Pseudotrocha</taxon>
        <taxon>Ploima</taxon>
        <taxon>Brachionidae</taxon>
        <taxon>Brachionus</taxon>
    </lineage>
</organism>
<name>A0A3M7S055_BRAPC</name>
<reference evidence="2 3" key="1">
    <citation type="journal article" date="2018" name="Sci. Rep.">
        <title>Genomic signatures of local adaptation to the degree of environmental predictability in rotifers.</title>
        <authorList>
            <person name="Franch-Gras L."/>
            <person name="Hahn C."/>
            <person name="Garcia-Roger E.M."/>
            <person name="Carmona M.J."/>
            <person name="Serra M."/>
            <person name="Gomez A."/>
        </authorList>
    </citation>
    <scope>NUCLEOTIDE SEQUENCE [LARGE SCALE GENOMIC DNA]</scope>
    <source>
        <strain evidence="2">HYR1</strain>
    </source>
</reference>